<keyword evidence="7" id="KW-0406">Ion transport</keyword>
<evidence type="ECO:0000259" key="8">
    <source>
        <dbReference type="Pfam" id="PF00924"/>
    </source>
</evidence>
<feature type="domain" description="Mechanosensitive ion channel transmembrane helices 2/3" evidence="10">
    <location>
        <begin position="75"/>
        <end position="108"/>
    </location>
</feature>
<dbReference type="Gene3D" id="2.30.30.60">
    <property type="match status" value="1"/>
</dbReference>
<evidence type="ECO:0000313" key="12">
    <source>
        <dbReference type="Proteomes" id="UP000016487"/>
    </source>
</evidence>
<keyword evidence="7" id="KW-0997">Cell inner membrane</keyword>
<evidence type="ECO:0000259" key="9">
    <source>
        <dbReference type="Pfam" id="PF21082"/>
    </source>
</evidence>
<dbReference type="SUPFAM" id="SSF82861">
    <property type="entry name" value="Mechanosensitive channel protein MscS (YggB), transmembrane region"/>
    <property type="match status" value="1"/>
</dbReference>
<dbReference type="InterPro" id="IPR011066">
    <property type="entry name" value="MscS_channel_C_sf"/>
</dbReference>
<dbReference type="PANTHER" id="PTHR30221">
    <property type="entry name" value="SMALL-CONDUCTANCE MECHANOSENSITIVE CHANNEL"/>
    <property type="match status" value="1"/>
</dbReference>
<dbReference type="RefSeq" id="WP_010362218.1">
    <property type="nucleotide sequence ID" value="NZ_AHBZ03000014.1"/>
</dbReference>
<evidence type="ECO:0000256" key="5">
    <source>
        <dbReference type="ARBA" id="ARBA00022989"/>
    </source>
</evidence>
<dbReference type="InterPro" id="IPR049142">
    <property type="entry name" value="MS_channel_1st"/>
</dbReference>
<keyword evidence="4 7" id="KW-0812">Transmembrane</keyword>
<dbReference type="Gene3D" id="1.10.287.1260">
    <property type="match status" value="1"/>
</dbReference>
<evidence type="ECO:0000256" key="3">
    <source>
        <dbReference type="ARBA" id="ARBA00022475"/>
    </source>
</evidence>
<dbReference type="Pfam" id="PF21082">
    <property type="entry name" value="MS_channel_3rd"/>
    <property type="match status" value="1"/>
</dbReference>
<feature type="transmembrane region" description="Helical" evidence="7">
    <location>
        <begin position="64"/>
        <end position="86"/>
    </location>
</feature>
<protein>
    <recommendedName>
        <fullName evidence="7">Small-conductance mechanosensitive channel</fullName>
    </recommendedName>
</protein>
<proteinExistence type="inferred from homology"/>
<evidence type="ECO:0000256" key="4">
    <source>
        <dbReference type="ARBA" id="ARBA00022692"/>
    </source>
</evidence>
<dbReference type="GO" id="GO:0005886">
    <property type="term" value="C:plasma membrane"/>
    <property type="evidence" value="ECO:0007669"/>
    <property type="project" value="UniProtKB-SubCell"/>
</dbReference>
<accession>A0AAD4AL44</accession>
<dbReference type="InterPro" id="IPR010920">
    <property type="entry name" value="LSM_dom_sf"/>
</dbReference>
<sequence>MFDLSKIDAEHLINTITEMAILYAPRIILAIITLFIGLWVISLISKGIDFLLQKKEFNVSLRKWLCSMATVMLKACLFISVISMIGVQTTSFIAILGAAGLAVGLALQGSLSNFAGGVLILIFKPFQVGDYIVAQGEEGVVEAIDVFCTFLTTLDNRRVILPNGPLASEKIKNITHESIRRVDLNVGISYSASVDNAEQALTDMALTNRSVLKDPKPFVGVTGYGDSSIDLTLRVWCKTEHYWDVYFEMNRAIKPALDNANIAIPFPQRDIHIIGTAAE</sequence>
<comment type="function">
    <text evidence="7">Mechanosensitive channel that participates in the regulation of osmotic pressure changes within the cell, opening in response to stretch forces in the membrane lipid bilayer, without the need for other proteins. Contributes to normal resistance to hypoosmotic shock. Forms an ion channel of 1.0 nanosiemens conductance with a slight preference for anions.</text>
</comment>
<name>A0AAD4AL44_9GAMM</name>
<evidence type="ECO:0000313" key="11">
    <source>
        <dbReference type="EMBL" id="KAF7774210.1"/>
    </source>
</evidence>
<dbReference type="Gene3D" id="3.30.70.100">
    <property type="match status" value="1"/>
</dbReference>
<comment type="similarity">
    <text evidence="2 7">Belongs to the MscS (TC 1.A.23) family.</text>
</comment>
<evidence type="ECO:0000256" key="6">
    <source>
        <dbReference type="ARBA" id="ARBA00023136"/>
    </source>
</evidence>
<dbReference type="SUPFAM" id="SSF82689">
    <property type="entry name" value="Mechanosensitive channel protein MscS (YggB), C-terminal domain"/>
    <property type="match status" value="1"/>
</dbReference>
<feature type="domain" description="Mechanosensitive ion channel MscS C-terminal" evidence="9">
    <location>
        <begin position="182"/>
        <end position="264"/>
    </location>
</feature>
<keyword evidence="5 7" id="KW-1133">Transmembrane helix</keyword>
<dbReference type="InterPro" id="IPR006685">
    <property type="entry name" value="MscS_channel_2nd"/>
</dbReference>
<keyword evidence="3" id="KW-1003">Cell membrane</keyword>
<comment type="subcellular location">
    <subcellularLocation>
        <location evidence="7">Cell inner membrane</location>
        <topology evidence="7">Multi-pass membrane protein</topology>
    </subcellularLocation>
    <subcellularLocation>
        <location evidence="1">Cell membrane</location>
        <topology evidence="1">Multi-pass membrane protein</topology>
    </subcellularLocation>
</comment>
<feature type="transmembrane region" description="Helical" evidence="7">
    <location>
        <begin position="92"/>
        <end position="123"/>
    </location>
</feature>
<dbReference type="Pfam" id="PF00924">
    <property type="entry name" value="MS_channel_2nd"/>
    <property type="match status" value="1"/>
</dbReference>
<comment type="caution">
    <text evidence="11">The sequence shown here is derived from an EMBL/GenBank/DDBJ whole genome shotgun (WGS) entry which is preliminary data.</text>
</comment>
<evidence type="ECO:0000259" key="10">
    <source>
        <dbReference type="Pfam" id="PF21088"/>
    </source>
</evidence>
<dbReference type="GO" id="GO:0008381">
    <property type="term" value="F:mechanosensitive monoatomic ion channel activity"/>
    <property type="evidence" value="ECO:0007669"/>
    <property type="project" value="InterPro"/>
</dbReference>
<feature type="domain" description="Mechanosensitive ion channel MscS" evidence="8">
    <location>
        <begin position="110"/>
        <end position="176"/>
    </location>
</feature>
<reference evidence="11" key="1">
    <citation type="journal article" date="2012" name="J. Bacteriol.">
        <title>Genome sequences of type strains of seven species of the marine bacterium Pseudoalteromonas.</title>
        <authorList>
            <person name="Xie B.B."/>
            <person name="Shu Y.L."/>
            <person name="Qin Q.L."/>
            <person name="Rong J.C."/>
            <person name="Zhang X.Y."/>
            <person name="Chen X.L."/>
            <person name="Shi M."/>
            <person name="He H.L."/>
            <person name="Zhou B.C."/>
            <person name="Zhang Y.Z."/>
        </authorList>
    </citation>
    <scope>NUCLEOTIDE SEQUENCE</scope>
    <source>
        <strain evidence="11">DSM 8771</strain>
    </source>
</reference>
<comment type="subunit">
    <text evidence="7">Homoheptamer.</text>
</comment>
<keyword evidence="7" id="KW-0407">Ion channel</keyword>
<dbReference type="Pfam" id="PF05552">
    <property type="entry name" value="MS_channel_1st_1"/>
    <property type="match status" value="1"/>
</dbReference>
<dbReference type="InterPro" id="IPR045275">
    <property type="entry name" value="MscS_archaea/bacteria_type"/>
</dbReference>
<evidence type="ECO:0000256" key="2">
    <source>
        <dbReference type="ARBA" id="ARBA00008017"/>
    </source>
</evidence>
<comment type="caution">
    <text evidence="7">Lacks conserved residue(s) required for the propagation of feature annotation.</text>
</comment>
<gene>
    <name evidence="11" type="primary">mscS</name>
    <name evidence="11" type="ORF">PCIT_a0615</name>
</gene>
<keyword evidence="6 7" id="KW-0472">Membrane</keyword>
<keyword evidence="7" id="KW-0813">Transport</keyword>
<dbReference type="AlphaFoldDB" id="A0AAD4AL44"/>
<dbReference type="SUPFAM" id="SSF50182">
    <property type="entry name" value="Sm-like ribonucleoproteins"/>
    <property type="match status" value="1"/>
</dbReference>
<evidence type="ECO:0000256" key="7">
    <source>
        <dbReference type="RuleBase" id="RU369025"/>
    </source>
</evidence>
<dbReference type="Pfam" id="PF21088">
    <property type="entry name" value="MS_channel_1st"/>
    <property type="match status" value="1"/>
</dbReference>
<dbReference type="InterPro" id="IPR008910">
    <property type="entry name" value="MSC_TM_helix"/>
</dbReference>
<evidence type="ECO:0000256" key="1">
    <source>
        <dbReference type="ARBA" id="ARBA00004651"/>
    </source>
</evidence>
<dbReference type="PANTHER" id="PTHR30221:SF1">
    <property type="entry name" value="SMALL-CONDUCTANCE MECHANOSENSITIVE CHANNEL"/>
    <property type="match status" value="1"/>
</dbReference>
<organism evidence="11 12">
    <name type="scientific">Pseudoalteromonas citrea</name>
    <dbReference type="NCBI Taxonomy" id="43655"/>
    <lineage>
        <taxon>Bacteria</taxon>
        <taxon>Pseudomonadati</taxon>
        <taxon>Pseudomonadota</taxon>
        <taxon>Gammaproteobacteria</taxon>
        <taxon>Alteromonadales</taxon>
        <taxon>Pseudoalteromonadaceae</taxon>
        <taxon>Pseudoalteromonas</taxon>
    </lineage>
</organism>
<dbReference type="InterPro" id="IPR023408">
    <property type="entry name" value="MscS_beta-dom_sf"/>
</dbReference>
<dbReference type="InterPro" id="IPR049278">
    <property type="entry name" value="MS_channel_C"/>
</dbReference>
<dbReference type="InterPro" id="IPR011014">
    <property type="entry name" value="MscS_channel_TM-2"/>
</dbReference>
<dbReference type="Proteomes" id="UP000016487">
    <property type="component" value="Unassembled WGS sequence"/>
</dbReference>
<reference evidence="11" key="2">
    <citation type="submission" date="2015-03" db="EMBL/GenBank/DDBJ databases">
        <title>Genome sequence of Pseudoalteromonas citrea.</title>
        <authorList>
            <person name="Xie B.-B."/>
            <person name="Rong J.-C."/>
            <person name="Qin Q.-L."/>
            <person name="Zhang Y.-Z."/>
        </authorList>
    </citation>
    <scope>NUCLEOTIDE SEQUENCE</scope>
    <source>
        <strain evidence="11">DSM 8771</strain>
    </source>
</reference>
<dbReference type="EMBL" id="AHBZ03000014">
    <property type="protein sequence ID" value="KAF7774210.1"/>
    <property type="molecule type" value="Genomic_DNA"/>
</dbReference>
<feature type="transmembrane region" description="Helical" evidence="7">
    <location>
        <begin position="20"/>
        <end position="44"/>
    </location>
</feature>